<comment type="caution">
    <text evidence="1">The sequence shown here is derived from an EMBL/GenBank/DDBJ whole genome shotgun (WGS) entry which is preliminary data.</text>
</comment>
<dbReference type="AlphaFoldDB" id="K0RM08"/>
<organism evidence="1 2">
    <name type="scientific">Thalassiosira oceanica</name>
    <name type="common">Marine diatom</name>
    <dbReference type="NCBI Taxonomy" id="159749"/>
    <lineage>
        <taxon>Eukaryota</taxon>
        <taxon>Sar</taxon>
        <taxon>Stramenopiles</taxon>
        <taxon>Ochrophyta</taxon>
        <taxon>Bacillariophyta</taxon>
        <taxon>Coscinodiscophyceae</taxon>
        <taxon>Thalassiosirophycidae</taxon>
        <taxon>Thalassiosirales</taxon>
        <taxon>Thalassiosiraceae</taxon>
        <taxon>Thalassiosira</taxon>
    </lineage>
</organism>
<dbReference type="Proteomes" id="UP000266841">
    <property type="component" value="Unassembled WGS sequence"/>
</dbReference>
<feature type="non-terminal residue" evidence="1">
    <location>
        <position position="1"/>
    </location>
</feature>
<keyword evidence="2" id="KW-1185">Reference proteome</keyword>
<proteinExistence type="predicted"/>
<accession>K0RM08</accession>
<name>K0RM08_THAOC</name>
<protein>
    <submittedName>
        <fullName evidence="1">Uncharacterized protein</fullName>
    </submittedName>
</protein>
<evidence type="ECO:0000313" key="1">
    <source>
        <dbReference type="EMBL" id="EJK53329.1"/>
    </source>
</evidence>
<reference evidence="1 2" key="1">
    <citation type="journal article" date="2012" name="Genome Biol.">
        <title>Genome and low-iron response of an oceanic diatom adapted to chronic iron limitation.</title>
        <authorList>
            <person name="Lommer M."/>
            <person name="Specht M."/>
            <person name="Roy A.S."/>
            <person name="Kraemer L."/>
            <person name="Andreson R."/>
            <person name="Gutowska M.A."/>
            <person name="Wolf J."/>
            <person name="Bergner S.V."/>
            <person name="Schilhabel M.B."/>
            <person name="Klostermeier U.C."/>
            <person name="Beiko R.G."/>
            <person name="Rosenstiel P."/>
            <person name="Hippler M."/>
            <person name="Laroche J."/>
        </authorList>
    </citation>
    <scope>NUCLEOTIDE SEQUENCE [LARGE SCALE GENOMIC DNA]</scope>
    <source>
        <strain evidence="1 2">CCMP1005</strain>
    </source>
</reference>
<evidence type="ECO:0000313" key="2">
    <source>
        <dbReference type="Proteomes" id="UP000266841"/>
    </source>
</evidence>
<sequence length="70" mass="7591">IVSFEVGKAWLSGAAGDRRRLVMKAVAMPIRFRGGGSDPGPLSSPSKRAKRAKRCLGEESFVRMVASDRE</sequence>
<dbReference type="EMBL" id="AGNL01038005">
    <property type="protein sequence ID" value="EJK53329.1"/>
    <property type="molecule type" value="Genomic_DNA"/>
</dbReference>
<gene>
    <name evidence="1" type="ORF">THAOC_27257</name>
</gene>